<evidence type="ECO:0000256" key="1">
    <source>
        <dbReference type="ARBA" id="ARBA00022517"/>
    </source>
</evidence>
<comment type="function">
    <text evidence="2">One of several proteins that assist in the late maturation steps of the functional core of the 30S ribosomal subunit. Associates with free 30S ribosomal subunits (but not with 30S subunits that are part of 70S ribosomes or polysomes). Required for efficient processing of 16S rRNA. May interact with the 5'-terminal helix region of 16S rRNA.</text>
</comment>
<accession>A0A4P6HJU6</accession>
<dbReference type="NCBIfam" id="TIGR00082">
    <property type="entry name" value="rbfA"/>
    <property type="match status" value="1"/>
</dbReference>
<name>A0A4P6HJU6_9BACT</name>
<dbReference type="OrthoDB" id="307788at2"/>
<dbReference type="PANTHER" id="PTHR33515:SF1">
    <property type="entry name" value="RIBOSOME-BINDING FACTOR A, CHLOROPLASTIC-RELATED"/>
    <property type="match status" value="1"/>
</dbReference>
<dbReference type="RefSeq" id="WP_129350815.1">
    <property type="nucleotide sequence ID" value="NZ_CP026538.1"/>
</dbReference>
<dbReference type="Pfam" id="PF02033">
    <property type="entry name" value="RBFA"/>
    <property type="match status" value="1"/>
</dbReference>
<dbReference type="Proteomes" id="UP000293296">
    <property type="component" value="Chromosome"/>
</dbReference>
<reference evidence="3 4" key="1">
    <citation type="submission" date="2018-02" db="EMBL/GenBank/DDBJ databases">
        <title>Genome sequence of Desulfovibrio carbinolicus DSM 3852.</title>
        <authorList>
            <person name="Wilbanks E."/>
            <person name="Skennerton C.T."/>
            <person name="Orphan V.J."/>
        </authorList>
    </citation>
    <scope>NUCLEOTIDE SEQUENCE [LARGE SCALE GENOMIC DNA]</scope>
    <source>
        <strain evidence="3 4">DSM 3852</strain>
    </source>
</reference>
<dbReference type="GO" id="GO:0030490">
    <property type="term" value="P:maturation of SSU-rRNA"/>
    <property type="evidence" value="ECO:0007669"/>
    <property type="project" value="UniProtKB-UniRule"/>
</dbReference>
<dbReference type="InterPro" id="IPR023799">
    <property type="entry name" value="RbfA_dom_sf"/>
</dbReference>
<keyword evidence="2" id="KW-0963">Cytoplasm</keyword>
<dbReference type="SUPFAM" id="SSF89919">
    <property type="entry name" value="Ribosome-binding factor A, RbfA"/>
    <property type="match status" value="1"/>
</dbReference>
<dbReference type="HAMAP" id="MF_00003">
    <property type="entry name" value="RbfA"/>
    <property type="match status" value="1"/>
</dbReference>
<dbReference type="GO" id="GO:0005829">
    <property type="term" value="C:cytosol"/>
    <property type="evidence" value="ECO:0007669"/>
    <property type="project" value="TreeGrafter"/>
</dbReference>
<proteinExistence type="inferred from homology"/>
<dbReference type="PANTHER" id="PTHR33515">
    <property type="entry name" value="RIBOSOME-BINDING FACTOR A, CHLOROPLASTIC-RELATED"/>
    <property type="match status" value="1"/>
</dbReference>
<evidence type="ECO:0000256" key="2">
    <source>
        <dbReference type="HAMAP-Rule" id="MF_00003"/>
    </source>
</evidence>
<comment type="subcellular location">
    <subcellularLocation>
        <location evidence="2">Cytoplasm</location>
    </subcellularLocation>
</comment>
<evidence type="ECO:0000313" key="4">
    <source>
        <dbReference type="Proteomes" id="UP000293296"/>
    </source>
</evidence>
<comment type="subunit">
    <text evidence="2">Monomer. Binds 30S ribosomal subunits, but not 50S ribosomal subunits or 70S ribosomes.</text>
</comment>
<protein>
    <recommendedName>
        <fullName evidence="2">Ribosome-binding factor A</fullName>
    </recommendedName>
</protein>
<dbReference type="InterPro" id="IPR015946">
    <property type="entry name" value="KH_dom-like_a/b"/>
</dbReference>
<dbReference type="PROSITE" id="PS01319">
    <property type="entry name" value="RBFA"/>
    <property type="match status" value="1"/>
</dbReference>
<comment type="similarity">
    <text evidence="2">Belongs to the RbfA family.</text>
</comment>
<dbReference type="AlphaFoldDB" id="A0A4P6HJU6"/>
<dbReference type="EMBL" id="CP026538">
    <property type="protein sequence ID" value="QAZ66876.1"/>
    <property type="molecule type" value="Genomic_DNA"/>
</dbReference>
<gene>
    <name evidence="2 3" type="primary">rbfA</name>
    <name evidence="3" type="ORF">C3Y92_06330</name>
</gene>
<dbReference type="GO" id="GO:0043024">
    <property type="term" value="F:ribosomal small subunit binding"/>
    <property type="evidence" value="ECO:0007669"/>
    <property type="project" value="TreeGrafter"/>
</dbReference>
<dbReference type="Gene3D" id="3.30.300.20">
    <property type="match status" value="1"/>
</dbReference>
<sequence>MKRTASRRSHRLADQIAREMATALLEDVRDPRLELVTITGVTLNADLSVAQVFYTLSGDDARLAGAAKALDQGRGFLRTLLGQRLHMKFVPELRFSRDTYLEDMVYARPQE</sequence>
<evidence type="ECO:0000313" key="3">
    <source>
        <dbReference type="EMBL" id="QAZ66876.1"/>
    </source>
</evidence>
<dbReference type="InterPro" id="IPR000238">
    <property type="entry name" value="RbfA"/>
</dbReference>
<organism evidence="3 4">
    <name type="scientific">Solidesulfovibrio carbinolicus</name>
    <dbReference type="NCBI Taxonomy" id="296842"/>
    <lineage>
        <taxon>Bacteria</taxon>
        <taxon>Pseudomonadati</taxon>
        <taxon>Thermodesulfobacteriota</taxon>
        <taxon>Desulfovibrionia</taxon>
        <taxon>Desulfovibrionales</taxon>
        <taxon>Desulfovibrionaceae</taxon>
        <taxon>Solidesulfovibrio</taxon>
    </lineage>
</organism>
<dbReference type="InterPro" id="IPR020053">
    <property type="entry name" value="Ribosome-bd_factorA_CS"/>
</dbReference>
<keyword evidence="1 2" id="KW-0690">Ribosome biogenesis</keyword>
<keyword evidence="4" id="KW-1185">Reference proteome</keyword>
<dbReference type="KEGG" id="dcb:C3Y92_06330"/>